<dbReference type="Pfam" id="PF00732">
    <property type="entry name" value="GMC_oxred_N"/>
    <property type="match status" value="1"/>
</dbReference>
<dbReference type="Gene3D" id="3.50.50.60">
    <property type="entry name" value="FAD/NAD(P)-binding domain"/>
    <property type="match status" value="1"/>
</dbReference>
<reference evidence="7 8" key="1">
    <citation type="submission" date="2021-04" db="EMBL/GenBank/DDBJ databases">
        <title>Nocardia tengchongensis.</title>
        <authorList>
            <person name="Zhuang k."/>
            <person name="Ran Y."/>
            <person name="Li W."/>
        </authorList>
    </citation>
    <scope>NUCLEOTIDE SEQUENCE [LARGE SCALE GENOMIC DNA]</scope>
    <source>
        <strain evidence="7 8">CFH S0057</strain>
    </source>
</reference>
<feature type="domain" description="Glucose-methanol-choline oxidoreductase N-terminal" evidence="6">
    <location>
        <begin position="102"/>
        <end position="125"/>
    </location>
</feature>
<dbReference type="EMBL" id="CP074371">
    <property type="protein sequence ID" value="QVI22848.1"/>
    <property type="molecule type" value="Genomic_DNA"/>
</dbReference>
<evidence type="ECO:0000256" key="3">
    <source>
        <dbReference type="ARBA" id="ARBA00022630"/>
    </source>
</evidence>
<dbReference type="Proteomes" id="UP000683310">
    <property type="component" value="Chromosome"/>
</dbReference>
<keyword evidence="8" id="KW-1185">Reference proteome</keyword>
<evidence type="ECO:0000256" key="4">
    <source>
        <dbReference type="ARBA" id="ARBA00022827"/>
    </source>
</evidence>
<dbReference type="PANTHER" id="PTHR11552">
    <property type="entry name" value="GLUCOSE-METHANOL-CHOLINE GMC OXIDOREDUCTASE"/>
    <property type="match status" value="1"/>
</dbReference>
<dbReference type="Gene3D" id="3.30.560.10">
    <property type="entry name" value="Glucose Oxidase, domain 3"/>
    <property type="match status" value="1"/>
</dbReference>
<dbReference type="PANTHER" id="PTHR11552:SF147">
    <property type="entry name" value="CHOLINE DEHYDROGENASE, MITOCHONDRIAL"/>
    <property type="match status" value="1"/>
</dbReference>
<organism evidence="7 8">
    <name type="scientific">Nocardia tengchongensis</name>
    <dbReference type="NCBI Taxonomy" id="2055889"/>
    <lineage>
        <taxon>Bacteria</taxon>
        <taxon>Bacillati</taxon>
        <taxon>Actinomycetota</taxon>
        <taxon>Actinomycetes</taxon>
        <taxon>Mycobacteriales</taxon>
        <taxon>Nocardiaceae</taxon>
        <taxon>Nocardia</taxon>
    </lineage>
</organism>
<accession>A0ABX8CSE0</accession>
<evidence type="ECO:0000313" key="8">
    <source>
        <dbReference type="Proteomes" id="UP000683310"/>
    </source>
</evidence>
<dbReference type="Pfam" id="PF05199">
    <property type="entry name" value="GMC_oxred_C"/>
    <property type="match status" value="1"/>
</dbReference>
<dbReference type="InterPro" id="IPR036188">
    <property type="entry name" value="FAD/NAD-bd_sf"/>
</dbReference>
<gene>
    <name evidence="7" type="ORF">KHQ06_07685</name>
</gene>
<dbReference type="InterPro" id="IPR007867">
    <property type="entry name" value="GMC_OxRtase_C"/>
</dbReference>
<protein>
    <submittedName>
        <fullName evidence="7">GMC family oxidoreductase N-terminal domain-containing protein</fullName>
    </submittedName>
</protein>
<dbReference type="SUPFAM" id="SSF54373">
    <property type="entry name" value="FAD-linked reductases, C-terminal domain"/>
    <property type="match status" value="1"/>
</dbReference>
<dbReference type="PROSITE" id="PS00623">
    <property type="entry name" value="GMC_OXRED_1"/>
    <property type="match status" value="1"/>
</dbReference>
<evidence type="ECO:0000313" key="7">
    <source>
        <dbReference type="EMBL" id="QVI22848.1"/>
    </source>
</evidence>
<evidence type="ECO:0000259" key="6">
    <source>
        <dbReference type="PROSITE" id="PS00623"/>
    </source>
</evidence>
<evidence type="ECO:0000256" key="1">
    <source>
        <dbReference type="ARBA" id="ARBA00001974"/>
    </source>
</evidence>
<keyword evidence="3 5" id="KW-0285">Flavoprotein</keyword>
<keyword evidence="4 5" id="KW-0274">FAD</keyword>
<dbReference type="InterPro" id="IPR012132">
    <property type="entry name" value="GMC_OxRdtase"/>
</dbReference>
<dbReference type="PIRSF" id="PIRSF000137">
    <property type="entry name" value="Alcohol_oxidase"/>
    <property type="match status" value="1"/>
</dbReference>
<proteinExistence type="inferred from homology"/>
<evidence type="ECO:0000256" key="2">
    <source>
        <dbReference type="ARBA" id="ARBA00010790"/>
    </source>
</evidence>
<name>A0ABX8CSE0_9NOCA</name>
<comment type="cofactor">
    <cofactor evidence="1">
        <name>FAD</name>
        <dbReference type="ChEBI" id="CHEBI:57692"/>
    </cofactor>
</comment>
<dbReference type="InterPro" id="IPR000172">
    <property type="entry name" value="GMC_OxRdtase_N"/>
</dbReference>
<comment type="similarity">
    <text evidence="2 5">Belongs to the GMC oxidoreductase family.</text>
</comment>
<evidence type="ECO:0000256" key="5">
    <source>
        <dbReference type="RuleBase" id="RU003968"/>
    </source>
</evidence>
<dbReference type="SUPFAM" id="SSF51905">
    <property type="entry name" value="FAD/NAD(P)-binding domain"/>
    <property type="match status" value="1"/>
</dbReference>
<sequence>MPGTLEDEVTDMTASPGSTSEADYVVVGAGSAGAVLAGRLAQSGASVILLEAGRKDNTQLVTRPGMISMVHTVPQLKKLVTWKQYSVPQKHANDRKIPMTRGKVLGGSSSVNGMLYVRGNKANFDSWAAEGNKGWSYDEVLPAYKRLENWVDGADDYRATGGPIEVTRPREITPIAEEFMTAASETLGAPIIKDYNGESQEGLSIFQQSVKDGVRYSSSRGFITNMPNSELTVLTHVHATRVVIENGRATGVEIAEKNGTRRIVKAAKEVIVSGGVIGSPQLLMLSGIGPAAQLREHGIDVVADLPVGQNLHDHLFVPMTFVSKKAIHRGIPTYFARGILKEMRNPGSSFMGRTVFEAAGFVKTKFAEGDHPDMQIHTLPWSYPTPNQDADKLHLVDRRPAFTIMPSLIYPKSRGEMKLASNDPFAAPLIDPGYLTDPWDTEFLVEGIKMIQDVMSHKSIAGDWTENFFPGKQFADDTALRRELPNRVHSIYHPVGTCRMGVDERAVVDPTLKVHGIEGLRVADASIMPSITGGNTNAPSYMIGEKAAEFILAGQ</sequence>